<evidence type="ECO:0000256" key="1">
    <source>
        <dbReference type="ARBA" id="ARBA00005662"/>
    </source>
</evidence>
<dbReference type="SMART" id="SM00854">
    <property type="entry name" value="PGA_cap"/>
    <property type="match status" value="1"/>
</dbReference>
<comment type="similarity">
    <text evidence="1">Belongs to the CapA family.</text>
</comment>
<name>A0ABT2QMY6_9STAP</name>
<dbReference type="InterPro" id="IPR019079">
    <property type="entry name" value="Capsule_synth_CapA"/>
</dbReference>
<protein>
    <submittedName>
        <fullName evidence="3">CapA family protein</fullName>
    </submittedName>
</protein>
<dbReference type="PANTHER" id="PTHR33393">
    <property type="entry name" value="POLYGLUTAMINE SYNTHESIS ACCESSORY PROTEIN RV0574C-RELATED"/>
    <property type="match status" value="1"/>
</dbReference>
<gene>
    <name evidence="3" type="ORF">N9R04_01280</name>
</gene>
<proteinExistence type="inferred from homology"/>
<dbReference type="RefSeq" id="WP_262854358.1">
    <property type="nucleotide sequence ID" value="NZ_JAOPKZ010000002.1"/>
</dbReference>
<comment type="caution">
    <text evidence="3">The sequence shown here is derived from an EMBL/GenBank/DDBJ whole genome shotgun (WGS) entry which is preliminary data.</text>
</comment>
<evidence type="ECO:0000259" key="2">
    <source>
        <dbReference type="SMART" id="SM00854"/>
    </source>
</evidence>
<accession>A0ABT2QMY6</accession>
<evidence type="ECO:0000313" key="3">
    <source>
        <dbReference type="EMBL" id="MCU5745351.1"/>
    </source>
</evidence>
<dbReference type="InterPro" id="IPR052169">
    <property type="entry name" value="CW_Biosynth-Accessory"/>
</dbReference>
<dbReference type="Gene3D" id="3.60.21.10">
    <property type="match status" value="1"/>
</dbReference>
<feature type="domain" description="Capsule synthesis protein CapA" evidence="2">
    <location>
        <begin position="62"/>
        <end position="287"/>
    </location>
</feature>
<dbReference type="PANTHER" id="PTHR33393:SF13">
    <property type="entry name" value="PGA BIOSYNTHESIS PROTEIN CAPA"/>
    <property type="match status" value="1"/>
</dbReference>
<evidence type="ECO:0000313" key="4">
    <source>
        <dbReference type="Proteomes" id="UP001209553"/>
    </source>
</evidence>
<dbReference type="InterPro" id="IPR029052">
    <property type="entry name" value="Metallo-depent_PP-like"/>
</dbReference>
<reference evidence="3 4" key="1">
    <citation type="journal article" date="2023" name="Int. J. Syst. Evol. Microbiol.">
        <title>Streptococcus sciuri sp. nov., Staphylococcus marylandisciuri sp. nov. and Staphylococcus americanisciuri sp. nov., isolated from faeces of eastern grey squirrel (Sciurus carolinensis).</title>
        <authorList>
            <person name="Volokhov D.V."/>
            <person name="Zagorodnyaya T.A."/>
            <person name="Furtak V.A."/>
            <person name="Nattanmai G."/>
            <person name="Randall L."/>
            <person name="Jose S."/>
            <person name="Gao Y."/>
            <person name="Eisenberg T."/>
            <person name="Delmonte P."/>
            <person name="Blom J."/>
            <person name="Mitchell K.K."/>
        </authorList>
    </citation>
    <scope>NUCLEOTIDE SEQUENCE [LARGE SCALE GENOMIC DNA]</scope>
    <source>
        <strain evidence="3 4">SQ8-PEA</strain>
    </source>
</reference>
<organism evidence="3 4">
    <name type="scientific">Staphylococcus marylandisciuri</name>
    <dbReference type="NCBI Taxonomy" id="2981529"/>
    <lineage>
        <taxon>Bacteria</taxon>
        <taxon>Bacillati</taxon>
        <taxon>Bacillota</taxon>
        <taxon>Bacilli</taxon>
        <taxon>Bacillales</taxon>
        <taxon>Staphylococcaceae</taxon>
        <taxon>Staphylococcus</taxon>
    </lineage>
</organism>
<sequence length="356" mass="40186">MMSKQRFTISERILKWTKKTKKHNFIIMLVITIVAILLIALAMSTQKTEAVKGMAKKKNDIQMTYLGDVNMDKHMRVQNLNHVFDALSNVLKHSDFSTASLETSKLSDNRTENIKKNIENIMFLKGLNIKSLNLVNDKLDNKQIQDLSKDVESQTSYNFLTGNGSNLINSKTVQQTVKGKKIATLSLTDTRSDYTNSLKSTTSVSMEPRIFIPLIKKLKEQNDYVVVNADWGIPNERQVTSRQREFAHAIADSGADVIIGHNGVIQEAEKYKDTNIFYSIGNVTSEGFLSKEKHGLVVQQNWNGKDSKFKLTPIKTKSGIISEDHPNKVEETKLLNNLQSNNVGLKKENGGYVYEN</sequence>
<dbReference type="SUPFAM" id="SSF56300">
    <property type="entry name" value="Metallo-dependent phosphatases"/>
    <property type="match status" value="1"/>
</dbReference>
<dbReference type="Proteomes" id="UP001209553">
    <property type="component" value="Unassembled WGS sequence"/>
</dbReference>
<dbReference type="Pfam" id="PF09587">
    <property type="entry name" value="PGA_cap"/>
    <property type="match status" value="1"/>
</dbReference>
<keyword evidence="4" id="KW-1185">Reference proteome</keyword>
<dbReference type="EMBL" id="JAOPKZ010000002">
    <property type="protein sequence ID" value="MCU5745351.1"/>
    <property type="molecule type" value="Genomic_DNA"/>
</dbReference>